<sequence length="137" mass="15255">MFSSISGNQPSASRIQPQFTVPALTQDERLKLAEILFKYDPFNLTAADARTLRKEMSRAGIWPSRAVEQTLENIGYHVNRPQPKKPVRTPAKSGDTALIAQALAPLQAVVRNYNLANMSPADEISFYNRLREAGLTK</sequence>
<reference evidence="1" key="1">
    <citation type="submission" date="2015-07" db="EMBL/GenBank/DDBJ databases">
        <title>Draft Genome Sequences of Anaerolinea thermolimosa IMO-1, Bellilinea caldifistulae GOMI-1, Leptolinea tardivitalis YMTK-2, Levilinea saccharolytica KIBI-1,Longilinea arvoryzae KOME-1, Previously Described as Members of the Anaerolineaceae (Chloroflexi).</title>
        <authorList>
            <person name="Sekiguchi Y."/>
            <person name="Ohashi A."/>
            <person name="Matsuura N."/>
            <person name="Tourlousse M.D."/>
        </authorList>
    </citation>
    <scope>NUCLEOTIDE SEQUENCE [LARGE SCALE GENOMIC DNA]</scope>
    <source>
        <strain evidence="1">KOME-1</strain>
    </source>
</reference>
<dbReference type="AlphaFoldDB" id="A0A0S7BDD6"/>
<dbReference type="STRING" id="360412.LARV_01090"/>
<dbReference type="EMBL" id="DF967972">
    <property type="protein sequence ID" value="GAP13337.1"/>
    <property type="molecule type" value="Genomic_DNA"/>
</dbReference>
<proteinExistence type="predicted"/>
<dbReference type="RefSeq" id="WP_075072681.1">
    <property type="nucleotide sequence ID" value="NZ_DF967972.1"/>
</dbReference>
<evidence type="ECO:0000313" key="2">
    <source>
        <dbReference type="Proteomes" id="UP000055060"/>
    </source>
</evidence>
<protein>
    <submittedName>
        <fullName evidence="1">Uncharacterized protein</fullName>
    </submittedName>
</protein>
<gene>
    <name evidence="1" type="ORF">LARV_01090</name>
</gene>
<dbReference type="Proteomes" id="UP000055060">
    <property type="component" value="Unassembled WGS sequence"/>
</dbReference>
<evidence type="ECO:0000313" key="1">
    <source>
        <dbReference type="EMBL" id="GAP13337.1"/>
    </source>
</evidence>
<keyword evidence="2" id="KW-1185">Reference proteome</keyword>
<organism evidence="1">
    <name type="scientific">Longilinea arvoryzae</name>
    <dbReference type="NCBI Taxonomy" id="360412"/>
    <lineage>
        <taxon>Bacteria</taxon>
        <taxon>Bacillati</taxon>
        <taxon>Chloroflexota</taxon>
        <taxon>Anaerolineae</taxon>
        <taxon>Anaerolineales</taxon>
        <taxon>Anaerolineaceae</taxon>
        <taxon>Longilinea</taxon>
    </lineage>
</organism>
<name>A0A0S7BDD6_9CHLR</name>
<accession>A0A0S7BDD6</accession>